<dbReference type="Proteomes" id="UP001199469">
    <property type="component" value="Unassembled WGS sequence"/>
</dbReference>
<dbReference type="Gene3D" id="1.25.40.10">
    <property type="entry name" value="Tetratricopeptide repeat domain"/>
    <property type="match status" value="2"/>
</dbReference>
<dbReference type="InterPro" id="IPR036388">
    <property type="entry name" value="WH-like_DNA-bd_sf"/>
</dbReference>
<keyword evidence="5" id="KW-1185">Reference proteome</keyword>
<dbReference type="PANTHER" id="PTHR16305">
    <property type="entry name" value="TESTICULAR SOLUBLE ADENYLYL CYCLASE"/>
    <property type="match status" value="1"/>
</dbReference>
<dbReference type="PROSITE" id="PS00622">
    <property type="entry name" value="HTH_LUXR_1"/>
    <property type="match status" value="1"/>
</dbReference>
<organism evidence="4 5">
    <name type="scientific">Actinomycetospora endophytica</name>
    <dbReference type="NCBI Taxonomy" id="2291215"/>
    <lineage>
        <taxon>Bacteria</taxon>
        <taxon>Bacillati</taxon>
        <taxon>Actinomycetota</taxon>
        <taxon>Actinomycetes</taxon>
        <taxon>Pseudonocardiales</taxon>
        <taxon>Pseudonocardiaceae</taxon>
        <taxon>Actinomycetospora</taxon>
    </lineage>
</organism>
<protein>
    <submittedName>
        <fullName evidence="4">AAA family ATPase</fullName>
    </submittedName>
</protein>
<evidence type="ECO:0000313" key="4">
    <source>
        <dbReference type="EMBL" id="MCD2196709.1"/>
    </source>
</evidence>
<accession>A0ABS8PEM4</accession>
<evidence type="ECO:0000259" key="3">
    <source>
        <dbReference type="PROSITE" id="PS50043"/>
    </source>
</evidence>
<keyword evidence="2" id="KW-0067">ATP-binding</keyword>
<dbReference type="SMART" id="SM00421">
    <property type="entry name" value="HTH_LUXR"/>
    <property type="match status" value="1"/>
</dbReference>
<name>A0ABS8PEM4_9PSEU</name>
<dbReference type="InterPro" id="IPR027417">
    <property type="entry name" value="P-loop_NTPase"/>
</dbReference>
<dbReference type="InterPro" id="IPR041664">
    <property type="entry name" value="AAA_16"/>
</dbReference>
<dbReference type="InterPro" id="IPR011990">
    <property type="entry name" value="TPR-like_helical_dom_sf"/>
</dbReference>
<proteinExistence type="predicted"/>
<dbReference type="PANTHER" id="PTHR16305:SF35">
    <property type="entry name" value="TRANSCRIPTIONAL ACTIVATOR DOMAIN"/>
    <property type="match status" value="1"/>
</dbReference>
<dbReference type="SUPFAM" id="SSF52540">
    <property type="entry name" value="P-loop containing nucleoside triphosphate hydrolases"/>
    <property type="match status" value="1"/>
</dbReference>
<feature type="domain" description="HTH luxR-type" evidence="3">
    <location>
        <begin position="858"/>
        <end position="923"/>
    </location>
</feature>
<dbReference type="CDD" id="cd06170">
    <property type="entry name" value="LuxR_C_like"/>
    <property type="match status" value="1"/>
</dbReference>
<evidence type="ECO:0000256" key="1">
    <source>
        <dbReference type="ARBA" id="ARBA00022741"/>
    </source>
</evidence>
<evidence type="ECO:0000313" key="5">
    <source>
        <dbReference type="Proteomes" id="UP001199469"/>
    </source>
</evidence>
<dbReference type="Gene3D" id="1.10.10.10">
    <property type="entry name" value="Winged helix-like DNA-binding domain superfamily/Winged helix DNA-binding domain"/>
    <property type="match status" value="1"/>
</dbReference>
<reference evidence="4 5" key="1">
    <citation type="submission" date="2021-11" db="EMBL/GenBank/DDBJ databases">
        <title>Draft genome sequence of Actinomycetospora sp. SF1 isolated from the rhizosphere soil.</title>
        <authorList>
            <person name="Duangmal K."/>
            <person name="Chantavorakit T."/>
        </authorList>
    </citation>
    <scope>NUCLEOTIDE SEQUENCE [LARGE SCALE GENOMIC DNA]</scope>
    <source>
        <strain evidence="4 5">TBRC 5722</strain>
    </source>
</reference>
<dbReference type="SUPFAM" id="SSF46894">
    <property type="entry name" value="C-terminal effector domain of the bipartite response regulators"/>
    <property type="match status" value="1"/>
</dbReference>
<dbReference type="Pfam" id="PF13191">
    <property type="entry name" value="AAA_16"/>
    <property type="match status" value="1"/>
</dbReference>
<dbReference type="PRINTS" id="PR00038">
    <property type="entry name" value="HTHLUXR"/>
</dbReference>
<gene>
    <name evidence="4" type="ORF">LQ327_25385</name>
</gene>
<dbReference type="Pfam" id="PF00196">
    <property type="entry name" value="GerE"/>
    <property type="match status" value="1"/>
</dbReference>
<dbReference type="SUPFAM" id="SSF48452">
    <property type="entry name" value="TPR-like"/>
    <property type="match status" value="1"/>
</dbReference>
<sequence>MIDSIGMWERESVVGAVDRLFARTRSGRGGGLFLLGGAGLGKTSCLRNACSAAAPDHLVGKARGDEMESALPFGMVSQAFDAWGYRDLVGDGDRGWDGPAADAGVARASRFYRVLRRVRESRTPLLLAADDLHWADPDSLAMLAFLCRRIAQLPVAVVGALRPFPPAALQMCEALAHDGAAEIEVLAPLSRRSAGALLAALAGRPVDDRLVRAAWTSAGGNPLLLEQLARATCRGEETAVPSSGVAGDGVLLTRFAGLPPDGLRVARAAGVLGVRFPPTLATALAGVPDQPPGSTTEALCRSGLFTAAPGGALEFVHPLFRQALYDEIPAPVRARLHAGAFALLHARGRDAAAAEHALRSDLADDPAVVDVLTRAGTAALRAGASATAVGQLRAAVEWAGDRPDPTLLLAYGEALLSTAAAERAVEIYERLLADPTTQVADRASALRMLGRAHTSMAAYPAASARFAEAVELIADADPAAAIEALLDEAMASWATAGPVTSLPLVARALDLAPAADPVLRRRATVAWAFVAVLTGDAGGTRAADEAYRGLAMDTAAQIGDLSWTWGTIVLYGHMLSFTERMSEAEQVLATAAAAAERGGAVDAVASLAIARARLCHERGRLDDALGHARRAGELAELVPMLARFVDVGLLAILYELGRGAEADVVYRRIETTADTGEFGALVVGWAVQARRLLDTGAVAAACELFSRVEDLARRLRFENPCMWYWARYAAVAYVAGGRSDDARRVVSVLDRSTARGLPCRWPRIAAHAGRAALAEADGDLDGAEGHHRSAVAVHDEVELPLEHVETLLAYGSFLRRRGRPARARPVLADALARAQGLGAVRLAGTARDELSAAGGRRHRGRSRELTVQESRVARLAADGLANREIAVALSITARTVEYHLGHVYAKLEVRSRRDLIVRSEQLAPAPAVPPGPIG</sequence>
<evidence type="ECO:0000256" key="2">
    <source>
        <dbReference type="ARBA" id="ARBA00022840"/>
    </source>
</evidence>
<keyword evidence="1" id="KW-0547">Nucleotide-binding</keyword>
<dbReference type="InterPro" id="IPR000792">
    <property type="entry name" value="Tscrpt_reg_LuxR_C"/>
</dbReference>
<dbReference type="RefSeq" id="WP_230738588.1">
    <property type="nucleotide sequence ID" value="NZ_JAJNDB010000006.1"/>
</dbReference>
<comment type="caution">
    <text evidence="4">The sequence shown here is derived from an EMBL/GenBank/DDBJ whole genome shotgun (WGS) entry which is preliminary data.</text>
</comment>
<dbReference type="InterPro" id="IPR016032">
    <property type="entry name" value="Sig_transdc_resp-reg_C-effctor"/>
</dbReference>
<dbReference type="EMBL" id="JAJNDB010000006">
    <property type="protein sequence ID" value="MCD2196709.1"/>
    <property type="molecule type" value="Genomic_DNA"/>
</dbReference>
<dbReference type="PROSITE" id="PS50043">
    <property type="entry name" value="HTH_LUXR_2"/>
    <property type="match status" value="1"/>
</dbReference>